<evidence type="ECO:0000313" key="1">
    <source>
        <dbReference type="Ensembl" id="ENSPKIP00000015259.1"/>
    </source>
</evidence>
<proteinExistence type="predicted"/>
<dbReference type="Proteomes" id="UP000261540">
    <property type="component" value="Unplaced"/>
</dbReference>
<dbReference type="GO" id="GO:0003676">
    <property type="term" value="F:nucleic acid binding"/>
    <property type="evidence" value="ECO:0007669"/>
    <property type="project" value="InterPro"/>
</dbReference>
<name>A0A3B3RAD9_9TELE</name>
<accession>A0A3B3RAD9</accession>
<evidence type="ECO:0000313" key="2">
    <source>
        <dbReference type="Proteomes" id="UP000261540"/>
    </source>
</evidence>
<keyword evidence="2" id="KW-1185">Reference proteome</keyword>
<reference evidence="1" key="2">
    <citation type="submission" date="2025-09" db="UniProtKB">
        <authorList>
            <consortium name="Ensembl"/>
        </authorList>
    </citation>
    <scope>IDENTIFICATION</scope>
</reference>
<protein>
    <recommendedName>
        <fullName evidence="3">Tc1-like transposase DDE domain-containing protein</fullName>
    </recommendedName>
</protein>
<evidence type="ECO:0008006" key="3">
    <source>
        <dbReference type="Google" id="ProtNLM"/>
    </source>
</evidence>
<organism evidence="1 2">
    <name type="scientific">Paramormyrops kingsleyae</name>
    <dbReference type="NCBI Taxonomy" id="1676925"/>
    <lineage>
        <taxon>Eukaryota</taxon>
        <taxon>Metazoa</taxon>
        <taxon>Chordata</taxon>
        <taxon>Craniata</taxon>
        <taxon>Vertebrata</taxon>
        <taxon>Euteleostomi</taxon>
        <taxon>Actinopterygii</taxon>
        <taxon>Neopterygii</taxon>
        <taxon>Teleostei</taxon>
        <taxon>Osteoglossocephala</taxon>
        <taxon>Osteoglossomorpha</taxon>
        <taxon>Osteoglossiformes</taxon>
        <taxon>Mormyridae</taxon>
        <taxon>Paramormyrops</taxon>
    </lineage>
</organism>
<dbReference type="InterPro" id="IPR036397">
    <property type="entry name" value="RNaseH_sf"/>
</dbReference>
<dbReference type="GeneTree" id="ENSGT00940000177259"/>
<dbReference type="Ensembl" id="ENSPKIT00000039721.1">
    <property type="protein sequence ID" value="ENSPKIP00000015259.1"/>
    <property type="gene ID" value="ENSPKIG00000002042.1"/>
</dbReference>
<dbReference type="Gene3D" id="3.30.420.10">
    <property type="entry name" value="Ribonuclease H-like superfamily/Ribonuclease H"/>
    <property type="match status" value="1"/>
</dbReference>
<reference evidence="1" key="1">
    <citation type="submission" date="2025-08" db="UniProtKB">
        <authorList>
            <consortium name="Ensembl"/>
        </authorList>
    </citation>
    <scope>IDENTIFICATION</scope>
</reference>
<sequence length="64" mass="7411">VFQQVNARPHTACVSMDCLRHDKVLPWPANSPDPTPVEHVWDQLRRQLRPSANLQDLESQIQQL</sequence>
<dbReference type="AlphaFoldDB" id="A0A3B3RAD9"/>